<keyword evidence="3" id="KW-1185">Reference proteome</keyword>
<gene>
    <name evidence="2" type="ORF">M422DRAFT_259659</name>
    <name evidence="1" type="ORF">M422DRAFT_269023</name>
</gene>
<proteinExistence type="predicted"/>
<dbReference type="EMBL" id="KN837166">
    <property type="protein sequence ID" value="KIJ37801.1"/>
    <property type="molecule type" value="Genomic_DNA"/>
</dbReference>
<dbReference type="Proteomes" id="UP000054279">
    <property type="component" value="Unassembled WGS sequence"/>
</dbReference>
<evidence type="ECO:0000313" key="3">
    <source>
        <dbReference type="Proteomes" id="UP000054279"/>
    </source>
</evidence>
<dbReference type="HOGENOM" id="CLU_3070196_0_0_1"/>
<evidence type="ECO:0000313" key="2">
    <source>
        <dbReference type="EMBL" id="KIJ37801.1"/>
    </source>
</evidence>
<dbReference type="AlphaFoldDB" id="A0A0C9UL87"/>
<sequence length="53" mass="6046">MPLQKQHTSPAWQLLQIRLSVSHLADLYKFVICVVYCIDIYTSAAKPPASTIW</sequence>
<evidence type="ECO:0000313" key="1">
    <source>
        <dbReference type="EMBL" id="KIJ29582.1"/>
    </source>
</evidence>
<name>A0A0C9UL87_SPHS4</name>
<organism evidence="1 3">
    <name type="scientific">Sphaerobolus stellatus (strain SS14)</name>
    <dbReference type="NCBI Taxonomy" id="990650"/>
    <lineage>
        <taxon>Eukaryota</taxon>
        <taxon>Fungi</taxon>
        <taxon>Dikarya</taxon>
        <taxon>Basidiomycota</taxon>
        <taxon>Agaricomycotina</taxon>
        <taxon>Agaricomycetes</taxon>
        <taxon>Phallomycetidae</taxon>
        <taxon>Geastrales</taxon>
        <taxon>Sphaerobolaceae</taxon>
        <taxon>Sphaerobolus</taxon>
    </lineage>
</organism>
<dbReference type="EMBL" id="KN837280">
    <property type="protein sequence ID" value="KIJ29582.1"/>
    <property type="molecule type" value="Genomic_DNA"/>
</dbReference>
<reference evidence="1 3" key="1">
    <citation type="submission" date="2014-06" db="EMBL/GenBank/DDBJ databases">
        <title>Evolutionary Origins and Diversification of the Mycorrhizal Mutualists.</title>
        <authorList>
            <consortium name="DOE Joint Genome Institute"/>
            <consortium name="Mycorrhizal Genomics Consortium"/>
            <person name="Kohler A."/>
            <person name="Kuo A."/>
            <person name="Nagy L.G."/>
            <person name="Floudas D."/>
            <person name="Copeland A."/>
            <person name="Barry K.W."/>
            <person name="Cichocki N."/>
            <person name="Veneault-Fourrey C."/>
            <person name="LaButti K."/>
            <person name="Lindquist E.A."/>
            <person name="Lipzen A."/>
            <person name="Lundell T."/>
            <person name="Morin E."/>
            <person name="Murat C."/>
            <person name="Riley R."/>
            <person name="Ohm R."/>
            <person name="Sun H."/>
            <person name="Tunlid A."/>
            <person name="Henrissat B."/>
            <person name="Grigoriev I.V."/>
            <person name="Hibbett D.S."/>
            <person name="Martin F."/>
        </authorList>
    </citation>
    <scope>NUCLEOTIDE SEQUENCE [LARGE SCALE GENOMIC DNA]</scope>
    <source>
        <strain evidence="1 3">SS14</strain>
    </source>
</reference>
<protein>
    <submittedName>
        <fullName evidence="1">Uncharacterized protein</fullName>
    </submittedName>
</protein>
<accession>A0A0C9UL87</accession>